<sequence>MPIGRVRSHSDHCQPRDKQACCGCFSFYVHRASVGLLCDLLTRASKVHKDDTSKIVEDTRVWQGSELQTISDNDTPCRSCKKANTSLEASGHDLMFAPRPSNTLLHRYHGRRVQEEGRGYRTCSPSEDFAIVTKREERGPSLRRRGLRLVIRRQVPGTVDRNALDKRIVLPINFY</sequence>
<evidence type="ECO:0000313" key="2">
    <source>
        <dbReference type="Proteomes" id="UP000007755"/>
    </source>
</evidence>
<reference evidence="1" key="1">
    <citation type="submission" date="2011-02" db="EMBL/GenBank/DDBJ databases">
        <title>The genome of the leaf-cutting ant Acromyrmex echinatior suggests key adaptations to social evolution and fungus farming.</title>
        <authorList>
            <person name="Nygaard S."/>
            <person name="Zhang G."/>
        </authorList>
    </citation>
    <scope>NUCLEOTIDE SEQUENCE</scope>
</reference>
<protein>
    <submittedName>
        <fullName evidence="1">Uncharacterized protein</fullName>
    </submittedName>
</protein>
<name>F4WZQ9_ACREC</name>
<proteinExistence type="predicted"/>
<evidence type="ECO:0000313" key="1">
    <source>
        <dbReference type="EMBL" id="EGI60334.1"/>
    </source>
</evidence>
<keyword evidence="2" id="KW-1185">Reference proteome</keyword>
<accession>F4WZQ9</accession>
<dbReference type="AlphaFoldDB" id="F4WZQ9"/>
<gene>
    <name evidence="1" type="ORF">G5I_11517</name>
</gene>
<organism evidence="2">
    <name type="scientific">Acromyrmex echinatior</name>
    <name type="common">Panamanian leafcutter ant</name>
    <name type="synonym">Acromyrmex octospinosus echinatior</name>
    <dbReference type="NCBI Taxonomy" id="103372"/>
    <lineage>
        <taxon>Eukaryota</taxon>
        <taxon>Metazoa</taxon>
        <taxon>Ecdysozoa</taxon>
        <taxon>Arthropoda</taxon>
        <taxon>Hexapoda</taxon>
        <taxon>Insecta</taxon>
        <taxon>Pterygota</taxon>
        <taxon>Neoptera</taxon>
        <taxon>Endopterygota</taxon>
        <taxon>Hymenoptera</taxon>
        <taxon>Apocrita</taxon>
        <taxon>Aculeata</taxon>
        <taxon>Formicoidea</taxon>
        <taxon>Formicidae</taxon>
        <taxon>Myrmicinae</taxon>
        <taxon>Acromyrmex</taxon>
    </lineage>
</organism>
<dbReference type="EMBL" id="GL888480">
    <property type="protein sequence ID" value="EGI60334.1"/>
    <property type="molecule type" value="Genomic_DNA"/>
</dbReference>
<dbReference type="InParanoid" id="F4WZQ9"/>
<dbReference type="Proteomes" id="UP000007755">
    <property type="component" value="Unassembled WGS sequence"/>
</dbReference>